<dbReference type="OrthoDB" id="4137815at2759"/>
<feature type="non-terminal residue" evidence="1">
    <location>
        <position position="288"/>
    </location>
</feature>
<dbReference type="AlphaFoldDB" id="A0A9P9J2Y7"/>
<proteinExistence type="predicted"/>
<accession>A0A9P9J2Y7</accession>
<keyword evidence="2" id="KW-1185">Reference proteome</keyword>
<sequence>LRRFQDEVFRRPFTPQTALDIIDIVTNEDKFTILHSPFAMGRSFIRDFRLAISSVLHHSAPAIMDGYLAFLALVTHYQASCLLLATLDLHRGTNALHTLQSAEILRSHDALCVLLLSQALFEFEIITNSSPTSAHSIVQSALISAQPWYLVLGRDPDFNTITFCPVLLDLVGCLVYRNMPIIRLCGQDRIVVDRYVALFLTLLPLLYCPCERSHAAKSNAATRSWKSTSRERLKDGYSDIESSIELWAPEIPPDFFTAYDNAERHMMMMQANAYRLAALLVVERSPQP</sequence>
<comment type="caution">
    <text evidence="1">The sequence shown here is derived from an EMBL/GenBank/DDBJ whole genome shotgun (WGS) entry which is preliminary data.</text>
</comment>
<dbReference type="Proteomes" id="UP000717696">
    <property type="component" value="Unassembled WGS sequence"/>
</dbReference>
<name>A0A9P9J2Y7_9HYPO</name>
<gene>
    <name evidence="1" type="ORF">B0J13DRAFT_398790</name>
</gene>
<reference evidence="1" key="1">
    <citation type="journal article" date="2021" name="Nat. Commun.">
        <title>Genetic determinants of endophytism in the Arabidopsis root mycobiome.</title>
        <authorList>
            <person name="Mesny F."/>
            <person name="Miyauchi S."/>
            <person name="Thiergart T."/>
            <person name="Pickel B."/>
            <person name="Atanasova L."/>
            <person name="Karlsson M."/>
            <person name="Huettel B."/>
            <person name="Barry K.W."/>
            <person name="Haridas S."/>
            <person name="Chen C."/>
            <person name="Bauer D."/>
            <person name="Andreopoulos W."/>
            <person name="Pangilinan J."/>
            <person name="LaButti K."/>
            <person name="Riley R."/>
            <person name="Lipzen A."/>
            <person name="Clum A."/>
            <person name="Drula E."/>
            <person name="Henrissat B."/>
            <person name="Kohler A."/>
            <person name="Grigoriev I.V."/>
            <person name="Martin F.M."/>
            <person name="Hacquard S."/>
        </authorList>
    </citation>
    <scope>NUCLEOTIDE SEQUENCE</scope>
    <source>
        <strain evidence="1">MPI-CAGE-AT-0021</strain>
    </source>
</reference>
<evidence type="ECO:0000313" key="2">
    <source>
        <dbReference type="Proteomes" id="UP000717696"/>
    </source>
</evidence>
<dbReference type="EMBL" id="JAGMUU010000008">
    <property type="protein sequence ID" value="KAH7146912.1"/>
    <property type="molecule type" value="Genomic_DNA"/>
</dbReference>
<organism evidence="1 2">
    <name type="scientific">Dactylonectria estremocensis</name>
    <dbReference type="NCBI Taxonomy" id="1079267"/>
    <lineage>
        <taxon>Eukaryota</taxon>
        <taxon>Fungi</taxon>
        <taxon>Dikarya</taxon>
        <taxon>Ascomycota</taxon>
        <taxon>Pezizomycotina</taxon>
        <taxon>Sordariomycetes</taxon>
        <taxon>Hypocreomycetidae</taxon>
        <taxon>Hypocreales</taxon>
        <taxon>Nectriaceae</taxon>
        <taxon>Dactylonectria</taxon>
    </lineage>
</organism>
<protein>
    <submittedName>
        <fullName evidence="1">Uncharacterized protein</fullName>
    </submittedName>
</protein>
<evidence type="ECO:0000313" key="1">
    <source>
        <dbReference type="EMBL" id="KAH7146912.1"/>
    </source>
</evidence>
<feature type="non-terminal residue" evidence="1">
    <location>
        <position position="1"/>
    </location>
</feature>